<dbReference type="AlphaFoldDB" id="A0A504JKE8"/>
<dbReference type="Proteomes" id="UP000315540">
    <property type="component" value="Unassembled WGS sequence"/>
</dbReference>
<reference evidence="1 2" key="1">
    <citation type="submission" date="2019-06" db="EMBL/GenBank/DDBJ databases">
        <authorList>
            <person name="Meng X."/>
        </authorList>
    </citation>
    <scope>NUCLEOTIDE SEQUENCE [LARGE SCALE GENOMIC DNA]</scope>
    <source>
        <strain evidence="1 2">M625</strain>
    </source>
</reference>
<dbReference type="EMBL" id="VFWZ01000002">
    <property type="protein sequence ID" value="TPN87001.1"/>
    <property type="molecule type" value="Genomic_DNA"/>
</dbReference>
<dbReference type="RefSeq" id="WP_140590942.1">
    <property type="nucleotide sequence ID" value="NZ_VFWZ01000002.1"/>
</dbReference>
<keyword evidence="2" id="KW-1185">Reference proteome</keyword>
<comment type="caution">
    <text evidence="1">The sequence shown here is derived from an EMBL/GenBank/DDBJ whole genome shotgun (WGS) entry which is preliminary data.</text>
</comment>
<name>A0A504JKE8_9FLAO</name>
<sequence length="257" mass="29417">MDYREFFQIEIIHDYFSGKPTDLVIIPDKQTKRLLEKQGFLVKKTVEGITVLKPGADQNETVASRTPDHAFVFYVFPTSNSIREYTDTSGFEDGKMILFTNEGLESNTFLLSQSKKEQEGIYKGFPAMASIKIIEREVISSATISNPVYRAVFNTKSIKWKYYFVSSLSTSDITIKTKNEQLSFNKLKTEETTSDQIVNALELNFPNHQIFAFESNNMIPYSDTPIKDIRLIQGDTIFIKHLPNPQTEDQGVQIIRI</sequence>
<proteinExistence type="predicted"/>
<evidence type="ECO:0000313" key="1">
    <source>
        <dbReference type="EMBL" id="TPN87001.1"/>
    </source>
</evidence>
<dbReference type="OrthoDB" id="1403943at2"/>
<evidence type="ECO:0000313" key="2">
    <source>
        <dbReference type="Proteomes" id="UP000315540"/>
    </source>
</evidence>
<protein>
    <submittedName>
        <fullName evidence="1">Uncharacterized protein</fullName>
    </submittedName>
</protein>
<organism evidence="1 2">
    <name type="scientific">Aquimarina algicola</name>
    <dbReference type="NCBI Taxonomy" id="2589995"/>
    <lineage>
        <taxon>Bacteria</taxon>
        <taxon>Pseudomonadati</taxon>
        <taxon>Bacteroidota</taxon>
        <taxon>Flavobacteriia</taxon>
        <taxon>Flavobacteriales</taxon>
        <taxon>Flavobacteriaceae</taxon>
        <taxon>Aquimarina</taxon>
    </lineage>
</organism>
<accession>A0A504JKE8</accession>
<gene>
    <name evidence="1" type="ORF">FHK87_05260</name>
</gene>